<name>A0ACD5BI41_9PSEU</name>
<evidence type="ECO:0000313" key="2">
    <source>
        <dbReference type="Proteomes" id="UP001456344"/>
    </source>
</evidence>
<proteinExistence type="predicted"/>
<reference evidence="1" key="1">
    <citation type="submission" date="2023-10" db="EMBL/GenBank/DDBJ databases">
        <title>Whole genome sequencing of actinobacterial strain Amycolatopsis sp. (BCA-696) identifies the underlying plant growth-promoting genes.</title>
        <authorList>
            <person name="Gandham P."/>
            <person name="Vadla N."/>
            <person name="Saji A."/>
            <person name="Srinivas V."/>
            <person name="Ruperao P."/>
            <person name="Selvanayagam S."/>
            <person name="Saxena R.K."/>
            <person name="Rathore A."/>
            <person name="Gopalakrishnan S."/>
            <person name="Thakur V."/>
        </authorList>
    </citation>
    <scope>NUCLEOTIDE SEQUENCE</scope>
    <source>
        <strain evidence="1">BCA-696</strain>
    </source>
</reference>
<dbReference type="EMBL" id="CP150484">
    <property type="protein sequence ID" value="WYW17360.1"/>
    <property type="molecule type" value="Genomic_DNA"/>
</dbReference>
<sequence>MPGYADPATTITARFRDLAALLTRNATVLEASGLPGEVVALRSTVYRDVAAQLAALVEVEVEQAAGNPLVVPLRDGDVEALVVRRFERLAGQLTANARVLLKGTSEPVMRRRARVYQDVASQVRALARHEADEATARRTRSQRPVSTVLAVVPNQVARQAATRAPRVRAVFVEKLVDAIAKRRRQGWSVARLTLWLRTTLRDPQTDQVHPCAQKAFVSYVVGLLAGATVPATAGRAVA</sequence>
<organism evidence="1 2">
    <name type="scientific">Amycolatopsis coloradensis</name>
    <dbReference type="NCBI Taxonomy" id="76021"/>
    <lineage>
        <taxon>Bacteria</taxon>
        <taxon>Bacillati</taxon>
        <taxon>Actinomycetota</taxon>
        <taxon>Actinomycetes</taxon>
        <taxon>Pseudonocardiales</taxon>
        <taxon>Pseudonocardiaceae</taxon>
        <taxon>Amycolatopsis</taxon>
    </lineage>
</organism>
<accession>A0ACD5BI41</accession>
<gene>
    <name evidence="1" type="ORF">LCL61_17565</name>
</gene>
<dbReference type="Proteomes" id="UP001456344">
    <property type="component" value="Chromosome"/>
</dbReference>
<protein>
    <submittedName>
        <fullName evidence="1">Uncharacterized protein</fullName>
    </submittedName>
</protein>
<evidence type="ECO:0000313" key="1">
    <source>
        <dbReference type="EMBL" id="WYW17360.1"/>
    </source>
</evidence>
<keyword evidence="2" id="KW-1185">Reference proteome</keyword>